<dbReference type="InterPro" id="IPR016842">
    <property type="entry name" value="UCP026546_HTH-CBS"/>
</dbReference>
<keyword evidence="6" id="KW-1185">Reference proteome</keyword>
<evidence type="ECO:0000256" key="2">
    <source>
        <dbReference type="PROSITE-ProRule" id="PRU00703"/>
    </source>
</evidence>
<name>A0A6I2GRY5_9LACT</name>
<dbReference type="InterPro" id="IPR013196">
    <property type="entry name" value="HTH_11"/>
</dbReference>
<dbReference type="PIRSF" id="PIRSF026546">
    <property type="entry name" value="UCP026546_CBS_YqzB"/>
    <property type="match status" value="1"/>
</dbReference>
<dbReference type="InterPro" id="IPR000644">
    <property type="entry name" value="CBS_dom"/>
</dbReference>
<evidence type="ECO:0000256" key="1">
    <source>
        <dbReference type="ARBA" id="ARBA00023122"/>
    </source>
</evidence>
<dbReference type="CDD" id="cd04617">
    <property type="entry name" value="CBS_pair_CcpN"/>
    <property type="match status" value="1"/>
</dbReference>
<dbReference type="RefSeq" id="WP_153861647.1">
    <property type="nucleotide sequence ID" value="NZ_WJQR01000003.1"/>
</dbReference>
<dbReference type="InterPro" id="IPR046342">
    <property type="entry name" value="CBS_dom_sf"/>
</dbReference>
<dbReference type="EMBL" id="WJQR01000003">
    <property type="protein sequence ID" value="MRI81242.1"/>
    <property type="molecule type" value="Genomic_DNA"/>
</dbReference>
<proteinExistence type="predicted"/>
<dbReference type="PROSITE" id="PS51371">
    <property type="entry name" value="CBS"/>
    <property type="match status" value="2"/>
</dbReference>
<comment type="caution">
    <text evidence="5">The sequence shown here is derived from an EMBL/GenBank/DDBJ whole genome shotgun (WGS) entry which is preliminary data.</text>
</comment>
<keyword evidence="1 2" id="KW-0129">CBS domain</keyword>
<dbReference type="SMART" id="SM00116">
    <property type="entry name" value="CBS"/>
    <property type="match status" value="2"/>
</dbReference>
<evidence type="ECO:0000313" key="7">
    <source>
        <dbReference type="Proteomes" id="UP000469870"/>
    </source>
</evidence>
<evidence type="ECO:0000259" key="3">
    <source>
        <dbReference type="PROSITE" id="PS51371"/>
    </source>
</evidence>
<dbReference type="Pfam" id="PF08279">
    <property type="entry name" value="HTH_11"/>
    <property type="match status" value="1"/>
</dbReference>
<dbReference type="Pfam" id="PF00571">
    <property type="entry name" value="CBS"/>
    <property type="match status" value="2"/>
</dbReference>
<reference evidence="6 7" key="1">
    <citation type="submission" date="2019-11" db="EMBL/GenBank/DDBJ databases">
        <title>Characterisation of Fundicoccus ignavus gen. nov. sp. nov., a novel genus of the family Aerococcaceae isolated from bulk tank milk.</title>
        <authorList>
            <person name="Siebert A."/>
            <person name="Huptas C."/>
            <person name="Wenning M."/>
            <person name="Scherer S."/>
            <person name="Doll E.V."/>
        </authorList>
    </citation>
    <scope>NUCLEOTIDE SEQUENCE [LARGE SCALE GENOMIC DNA]</scope>
    <source>
        <strain evidence="4 7">DSM 109653</strain>
        <strain evidence="5 6">WS4759</strain>
    </source>
</reference>
<organism evidence="5 6">
    <name type="scientific">Fundicoccus ignavus</name>
    <dbReference type="NCBI Taxonomy" id="2664442"/>
    <lineage>
        <taxon>Bacteria</taxon>
        <taxon>Bacillati</taxon>
        <taxon>Bacillota</taxon>
        <taxon>Bacilli</taxon>
        <taxon>Lactobacillales</taxon>
        <taxon>Aerococcaceae</taxon>
        <taxon>Fundicoccus</taxon>
    </lineage>
</organism>
<sequence length="205" mass="22602">MKLTERQQQIIEIVKENEPISGDNIAHSLGLTKSTLRSDLAVLTMTGILDARPKVGYIYSGLGFKPLVQDRLSQTTVQDIMLPPVSVDQETTVQDAITSLFMYDIGTLYIVDEAKNLIGVVSRKDLLRSVSMGNMQTSPVAVVMTRMPNIFVAYPEMPVVQAAKSISRHQVDSLPVMKEQGSRQIIGKVSKTALVNLLIDLTDEE</sequence>
<dbReference type="Gene3D" id="3.10.580.10">
    <property type="entry name" value="CBS-domain"/>
    <property type="match status" value="1"/>
</dbReference>
<dbReference type="SUPFAM" id="SSF54631">
    <property type="entry name" value="CBS-domain pair"/>
    <property type="match status" value="1"/>
</dbReference>
<dbReference type="Gene3D" id="1.10.10.10">
    <property type="entry name" value="Winged helix-like DNA-binding domain superfamily/Winged helix DNA-binding domain"/>
    <property type="match status" value="1"/>
</dbReference>
<dbReference type="Proteomes" id="UP000430975">
    <property type="component" value="Unassembled WGS sequence"/>
</dbReference>
<dbReference type="PANTHER" id="PTHR43080">
    <property type="entry name" value="CBS DOMAIN-CONTAINING PROTEIN CBSX3, MITOCHONDRIAL"/>
    <property type="match status" value="1"/>
</dbReference>
<gene>
    <name evidence="5" type="ORF">GIY09_10295</name>
    <name evidence="4" type="ORF">GIY11_04345</name>
</gene>
<dbReference type="AlphaFoldDB" id="A0A6I2GRY5"/>
<evidence type="ECO:0000313" key="5">
    <source>
        <dbReference type="EMBL" id="MRI86235.1"/>
    </source>
</evidence>
<accession>A0A6I2GRY5</accession>
<feature type="domain" description="CBS" evidence="3">
    <location>
        <begin position="80"/>
        <end position="137"/>
    </location>
</feature>
<feature type="domain" description="CBS" evidence="3">
    <location>
        <begin position="144"/>
        <end position="204"/>
    </location>
</feature>
<dbReference type="PANTHER" id="PTHR43080:SF2">
    <property type="entry name" value="CBS DOMAIN-CONTAINING PROTEIN"/>
    <property type="match status" value="1"/>
</dbReference>
<protein>
    <submittedName>
        <fullName evidence="5">CBS domain-containing protein</fullName>
    </submittedName>
</protein>
<dbReference type="InterPro" id="IPR036388">
    <property type="entry name" value="WH-like_DNA-bd_sf"/>
</dbReference>
<evidence type="ECO:0000313" key="4">
    <source>
        <dbReference type="EMBL" id="MRI81242.1"/>
    </source>
</evidence>
<dbReference type="Proteomes" id="UP000469870">
    <property type="component" value="Unassembled WGS sequence"/>
</dbReference>
<dbReference type="InterPro" id="IPR051257">
    <property type="entry name" value="Diverse_CBS-Domain"/>
</dbReference>
<dbReference type="InterPro" id="IPR036390">
    <property type="entry name" value="WH_DNA-bd_sf"/>
</dbReference>
<evidence type="ECO:0000313" key="6">
    <source>
        <dbReference type="Proteomes" id="UP000430975"/>
    </source>
</evidence>
<dbReference type="EMBL" id="WJQS01000010">
    <property type="protein sequence ID" value="MRI86235.1"/>
    <property type="molecule type" value="Genomic_DNA"/>
</dbReference>
<dbReference type="SUPFAM" id="SSF46785">
    <property type="entry name" value="Winged helix' DNA-binding domain"/>
    <property type="match status" value="1"/>
</dbReference>